<sequence length="539" mass="60256">MPIDDLPNEVLLTIFKILVNSPSPSFSNPPCRIAEVCQLWRAQSLLIPGIRCALPLISFGASSCALQGELKTEREISFAMRNLSNRHKEHPDFLKVLKKSTQWGHAEFLDLHIDILRLISASLFRDVPLLHTLKLNIDVGREDYAGYLYSFDVAPALRRLELECTTNFLFKAPFAQLEEYVERSTSAIGIGRVLHPESKIQSLSYYSFPSTALPLILYPTNEPIPHLTTLNLHLSSMLLDALLSPLVLPALTRLRVVSGTLNQVDNVQGLISRSGSILTTLSLSVDASGIQAMRTIENHASLLHTCSELRNLELDNLDVSLYQEIVDPSSPSFLPHLREFVAHLIQVKAPAHPAHELGLTWTTSTNGVDGVDRQSRRVPFVRLIFPSAKERVVAHKYLQMGSGKPGDTEVDVDERLKQTTQFLAGSLEAIRWWHTFSSSKRPSSKLQSALAFLECDHGAVQDAWQILLSRVHIPLDKILHSQIAALQAVSERVRMILDQLDTRLKELTLEWRSENETTLIRAGEPSPVTLATLLDAERI</sequence>
<comment type="caution">
    <text evidence="1">The sequence shown here is derived from an EMBL/GenBank/DDBJ whole genome shotgun (WGS) entry which is preliminary data.</text>
</comment>
<protein>
    <recommendedName>
        <fullName evidence="3">F-box domain-containing protein</fullName>
    </recommendedName>
</protein>
<organism evidence="1 2">
    <name type="scientific">Coprinellus micaceus</name>
    <name type="common">Glistening ink-cap mushroom</name>
    <name type="synonym">Coprinus micaceus</name>
    <dbReference type="NCBI Taxonomy" id="71717"/>
    <lineage>
        <taxon>Eukaryota</taxon>
        <taxon>Fungi</taxon>
        <taxon>Dikarya</taxon>
        <taxon>Basidiomycota</taxon>
        <taxon>Agaricomycotina</taxon>
        <taxon>Agaricomycetes</taxon>
        <taxon>Agaricomycetidae</taxon>
        <taxon>Agaricales</taxon>
        <taxon>Agaricineae</taxon>
        <taxon>Psathyrellaceae</taxon>
        <taxon>Coprinellus</taxon>
    </lineage>
</organism>
<dbReference type="OrthoDB" id="2926830at2759"/>
<dbReference type="Proteomes" id="UP000298030">
    <property type="component" value="Unassembled WGS sequence"/>
</dbReference>
<keyword evidence="2" id="KW-1185">Reference proteome</keyword>
<gene>
    <name evidence="1" type="ORF">FA13DRAFT_1708199</name>
</gene>
<evidence type="ECO:0000313" key="1">
    <source>
        <dbReference type="EMBL" id="TEB33375.1"/>
    </source>
</evidence>
<dbReference type="EMBL" id="QPFP01000012">
    <property type="protein sequence ID" value="TEB33375.1"/>
    <property type="molecule type" value="Genomic_DNA"/>
</dbReference>
<accession>A0A4Y7TGT2</accession>
<evidence type="ECO:0008006" key="3">
    <source>
        <dbReference type="Google" id="ProtNLM"/>
    </source>
</evidence>
<evidence type="ECO:0000313" key="2">
    <source>
        <dbReference type="Proteomes" id="UP000298030"/>
    </source>
</evidence>
<dbReference type="AlphaFoldDB" id="A0A4Y7TGT2"/>
<reference evidence="1 2" key="1">
    <citation type="journal article" date="2019" name="Nat. Ecol. Evol.">
        <title>Megaphylogeny resolves global patterns of mushroom evolution.</title>
        <authorList>
            <person name="Varga T."/>
            <person name="Krizsan K."/>
            <person name="Foldi C."/>
            <person name="Dima B."/>
            <person name="Sanchez-Garcia M."/>
            <person name="Sanchez-Ramirez S."/>
            <person name="Szollosi G.J."/>
            <person name="Szarkandi J.G."/>
            <person name="Papp V."/>
            <person name="Albert L."/>
            <person name="Andreopoulos W."/>
            <person name="Angelini C."/>
            <person name="Antonin V."/>
            <person name="Barry K.W."/>
            <person name="Bougher N.L."/>
            <person name="Buchanan P."/>
            <person name="Buyck B."/>
            <person name="Bense V."/>
            <person name="Catcheside P."/>
            <person name="Chovatia M."/>
            <person name="Cooper J."/>
            <person name="Damon W."/>
            <person name="Desjardin D."/>
            <person name="Finy P."/>
            <person name="Geml J."/>
            <person name="Haridas S."/>
            <person name="Hughes K."/>
            <person name="Justo A."/>
            <person name="Karasinski D."/>
            <person name="Kautmanova I."/>
            <person name="Kiss B."/>
            <person name="Kocsube S."/>
            <person name="Kotiranta H."/>
            <person name="LaButti K.M."/>
            <person name="Lechner B.E."/>
            <person name="Liimatainen K."/>
            <person name="Lipzen A."/>
            <person name="Lukacs Z."/>
            <person name="Mihaltcheva S."/>
            <person name="Morgado L.N."/>
            <person name="Niskanen T."/>
            <person name="Noordeloos M.E."/>
            <person name="Ohm R.A."/>
            <person name="Ortiz-Santana B."/>
            <person name="Ovrebo C."/>
            <person name="Racz N."/>
            <person name="Riley R."/>
            <person name="Savchenko A."/>
            <person name="Shiryaev A."/>
            <person name="Soop K."/>
            <person name="Spirin V."/>
            <person name="Szebenyi C."/>
            <person name="Tomsovsky M."/>
            <person name="Tulloss R.E."/>
            <person name="Uehling J."/>
            <person name="Grigoriev I.V."/>
            <person name="Vagvolgyi C."/>
            <person name="Papp T."/>
            <person name="Martin F.M."/>
            <person name="Miettinen O."/>
            <person name="Hibbett D.S."/>
            <person name="Nagy L.G."/>
        </authorList>
    </citation>
    <scope>NUCLEOTIDE SEQUENCE [LARGE SCALE GENOMIC DNA]</scope>
    <source>
        <strain evidence="1 2">FP101781</strain>
    </source>
</reference>
<proteinExistence type="predicted"/>
<dbReference type="STRING" id="71717.A0A4Y7TGT2"/>
<name>A0A4Y7TGT2_COPMI</name>